<proteinExistence type="predicted"/>
<accession>A0A4E9EDV4</accession>
<name>A0A4E9EDV4_GIBZA</name>
<sequence>MELIEDAQNAIQKAQDVVNTTVNGHSDEARQLSYLTNIYCIRFLYRENLTNLNKSIQITRRVIDSASVAGQDTSTYSSNLTIHLNERFLELRDLNDLEESIQISHEAVDDTPERLSDWTIPKWDSACMVSWLS</sequence>
<protein>
    <submittedName>
        <fullName evidence="1">Uncharacterized protein</fullName>
    </submittedName>
</protein>
<dbReference type="EMBL" id="CAAKMV010000147">
    <property type="protein sequence ID" value="VIO60773.1"/>
    <property type="molecule type" value="Genomic_DNA"/>
</dbReference>
<gene>
    <name evidence="1" type="ORF">FUG_LOCUS413316</name>
</gene>
<evidence type="ECO:0000313" key="1">
    <source>
        <dbReference type="EMBL" id="VIO60773.1"/>
    </source>
</evidence>
<dbReference type="AlphaFoldDB" id="A0A4E9EDV4"/>
<reference evidence="1" key="1">
    <citation type="submission" date="2019-04" db="EMBL/GenBank/DDBJ databases">
        <authorList>
            <person name="Melise S."/>
            <person name="Noan J."/>
            <person name="Okalmin O."/>
        </authorList>
    </citation>
    <scope>NUCLEOTIDE SEQUENCE</scope>
    <source>
        <strain evidence="1">FN9</strain>
    </source>
</reference>
<organism evidence="1">
    <name type="scientific">Gibberella zeae</name>
    <name type="common">Wheat head blight fungus</name>
    <name type="synonym">Fusarium graminearum</name>
    <dbReference type="NCBI Taxonomy" id="5518"/>
    <lineage>
        <taxon>Eukaryota</taxon>
        <taxon>Fungi</taxon>
        <taxon>Dikarya</taxon>
        <taxon>Ascomycota</taxon>
        <taxon>Pezizomycotina</taxon>
        <taxon>Sordariomycetes</taxon>
        <taxon>Hypocreomycetidae</taxon>
        <taxon>Hypocreales</taxon>
        <taxon>Nectriaceae</taxon>
        <taxon>Fusarium</taxon>
    </lineage>
</organism>